<evidence type="ECO:0000259" key="27">
    <source>
        <dbReference type="PROSITE" id="PS50240"/>
    </source>
</evidence>
<keyword evidence="16" id="KW-1133">Transmembrane helix</keyword>
<evidence type="ECO:0000256" key="13">
    <source>
        <dbReference type="ARBA" id="ARBA00022801"/>
    </source>
</evidence>
<keyword evidence="18" id="KW-1015">Disulfide bond</keyword>
<evidence type="ECO:0000256" key="7">
    <source>
        <dbReference type="ARBA" id="ARBA00022670"/>
    </source>
</evidence>
<evidence type="ECO:0000256" key="14">
    <source>
        <dbReference type="ARBA" id="ARBA00022825"/>
    </source>
</evidence>
<dbReference type="Gene3D" id="2.40.10.10">
    <property type="entry name" value="Trypsin-like serine proteases"/>
    <property type="match status" value="3"/>
</dbReference>
<evidence type="ECO:0000313" key="29">
    <source>
        <dbReference type="Proteomes" id="UP000014500"/>
    </source>
</evidence>
<keyword evidence="10" id="KW-0812">Transmembrane</keyword>
<comment type="function">
    <text evidence="25">Glycosyltransferase that generates the core 1 O-glycan Gal-beta1-3GalNAc-alpha1-Ser/Thr (T antigen), which is a precursor for many extended O-glycans in glycoproteins.</text>
</comment>
<dbReference type="FunFam" id="2.40.10.10:FF:000003">
    <property type="entry name" value="Transmembrane serine protease 3"/>
    <property type="match status" value="1"/>
</dbReference>
<comment type="subcellular location">
    <subcellularLocation>
        <location evidence="2">Membrane</location>
        <topology evidence="2">Single-pass type II membrane protein</topology>
    </subcellularLocation>
</comment>
<evidence type="ECO:0000256" key="18">
    <source>
        <dbReference type="ARBA" id="ARBA00023157"/>
    </source>
</evidence>
<keyword evidence="13 26" id="KW-0378">Hydrolase</keyword>
<keyword evidence="11" id="KW-0479">Metal-binding</keyword>
<dbReference type="InterPro" id="IPR033116">
    <property type="entry name" value="TRYPSIN_SER"/>
</dbReference>
<evidence type="ECO:0000256" key="5">
    <source>
        <dbReference type="ARBA" id="ARBA00011748"/>
    </source>
</evidence>
<proteinExistence type="inferred from homology"/>
<keyword evidence="14 26" id="KW-0720">Serine protease</keyword>
<keyword evidence="8" id="KW-0328">Glycosyltransferase</keyword>
<evidence type="ECO:0000256" key="9">
    <source>
        <dbReference type="ARBA" id="ARBA00022679"/>
    </source>
</evidence>
<evidence type="ECO:0000256" key="19">
    <source>
        <dbReference type="ARBA" id="ARBA00023180"/>
    </source>
</evidence>
<dbReference type="PANTHER" id="PTHR23033">
    <property type="entry name" value="BETA1,3-GALACTOSYLTRANSFERASE"/>
    <property type="match status" value="1"/>
</dbReference>
<evidence type="ECO:0000256" key="21">
    <source>
        <dbReference type="ARBA" id="ARBA00040898"/>
    </source>
</evidence>
<feature type="domain" description="Peptidase S1" evidence="27">
    <location>
        <begin position="549"/>
        <end position="789"/>
    </location>
</feature>
<dbReference type="SMART" id="SM00020">
    <property type="entry name" value="Tryp_SPc"/>
    <property type="match status" value="2"/>
</dbReference>
<comment type="pathway">
    <text evidence="3">Protein modification; protein glycosylation.</text>
</comment>
<dbReference type="GO" id="GO:0006508">
    <property type="term" value="P:proteolysis"/>
    <property type="evidence" value="ECO:0007669"/>
    <property type="project" value="UniProtKB-KW"/>
</dbReference>
<evidence type="ECO:0000256" key="16">
    <source>
        <dbReference type="ARBA" id="ARBA00022989"/>
    </source>
</evidence>
<evidence type="ECO:0000256" key="4">
    <source>
        <dbReference type="ARBA" id="ARBA00006462"/>
    </source>
</evidence>
<dbReference type="GO" id="GO:0000166">
    <property type="term" value="F:nucleotide binding"/>
    <property type="evidence" value="ECO:0007669"/>
    <property type="project" value="UniProtKB-KW"/>
</dbReference>
<evidence type="ECO:0000256" key="22">
    <source>
        <dbReference type="ARBA" id="ARBA00041226"/>
    </source>
</evidence>
<organism evidence="28 29">
    <name type="scientific">Strigamia maritima</name>
    <name type="common">European centipede</name>
    <name type="synonym">Geophilus maritimus</name>
    <dbReference type="NCBI Taxonomy" id="126957"/>
    <lineage>
        <taxon>Eukaryota</taxon>
        <taxon>Metazoa</taxon>
        <taxon>Ecdysozoa</taxon>
        <taxon>Arthropoda</taxon>
        <taxon>Myriapoda</taxon>
        <taxon>Chilopoda</taxon>
        <taxon>Pleurostigmophora</taxon>
        <taxon>Geophilomorpha</taxon>
        <taxon>Linotaeniidae</taxon>
        <taxon>Strigamia</taxon>
    </lineage>
</organism>
<evidence type="ECO:0000256" key="24">
    <source>
        <dbReference type="ARBA" id="ARBA00043065"/>
    </source>
</evidence>
<dbReference type="InterPro" id="IPR003378">
    <property type="entry name" value="Fringe-like_glycosylTrfase"/>
</dbReference>
<comment type="cofactor">
    <cofactor evidence="1">
        <name>Mn(2+)</name>
        <dbReference type="ChEBI" id="CHEBI:29035"/>
    </cofactor>
</comment>
<dbReference type="GO" id="GO:0004252">
    <property type="term" value="F:serine-type endopeptidase activity"/>
    <property type="evidence" value="ECO:0007669"/>
    <property type="project" value="InterPro"/>
</dbReference>
<dbReference type="STRING" id="126957.T1JKN0"/>
<dbReference type="FunFam" id="3.90.550.50:FF:000017">
    <property type="entry name" value="Glycoprotein-N-acetylgalactosamine 3-beta-galactosyltransferase 1"/>
    <property type="match status" value="1"/>
</dbReference>
<dbReference type="PhylomeDB" id="T1JKN0"/>
<evidence type="ECO:0000256" key="2">
    <source>
        <dbReference type="ARBA" id="ARBA00004606"/>
    </source>
</evidence>
<dbReference type="InterPro" id="IPR001314">
    <property type="entry name" value="Peptidase_S1A"/>
</dbReference>
<evidence type="ECO:0000256" key="20">
    <source>
        <dbReference type="ARBA" id="ARBA00023211"/>
    </source>
</evidence>
<dbReference type="GO" id="GO:0016020">
    <property type="term" value="C:membrane"/>
    <property type="evidence" value="ECO:0007669"/>
    <property type="project" value="UniProtKB-SubCell"/>
</dbReference>
<comment type="similarity">
    <text evidence="4">Belongs to the glycosyltransferase 31 family. Beta3-Gal-T subfamily.</text>
</comment>
<dbReference type="EMBL" id="JH432127">
    <property type="status" value="NOT_ANNOTATED_CDS"/>
    <property type="molecule type" value="Genomic_DNA"/>
</dbReference>
<dbReference type="PROSITE" id="PS00135">
    <property type="entry name" value="TRYPSIN_SER"/>
    <property type="match status" value="1"/>
</dbReference>
<dbReference type="PANTHER" id="PTHR23033:SF14">
    <property type="entry name" value="GLYCOPROTEIN-N-ACETYLGALACTOSAMINE 3-BETA-GALACTOSYLTRANSFERASE 1-RELATED"/>
    <property type="match status" value="1"/>
</dbReference>
<evidence type="ECO:0000256" key="25">
    <source>
        <dbReference type="ARBA" id="ARBA00059245"/>
    </source>
</evidence>
<evidence type="ECO:0000256" key="11">
    <source>
        <dbReference type="ARBA" id="ARBA00022723"/>
    </source>
</evidence>
<dbReference type="PROSITE" id="PS00134">
    <property type="entry name" value="TRYPSIN_HIS"/>
    <property type="match status" value="1"/>
</dbReference>
<keyword evidence="17" id="KW-0472">Membrane</keyword>
<keyword evidence="15" id="KW-0735">Signal-anchor</keyword>
<evidence type="ECO:0000256" key="1">
    <source>
        <dbReference type="ARBA" id="ARBA00001936"/>
    </source>
</evidence>
<sequence>MALPDEDFVAKKIARKIRVLCWVMTGPSNHDSKAKHVKATWGKRCNILLFMSSGADPNLPTIALNVSEGRDNLWAKTKEAFRYVYKHYANDADWFMKADDDTYVIVENLRYMLLEYNSSQPIYFGCRFKPYVKQGYMSGGAGYVLSKEAMQRFVTQAIPDKSICRPNNDGAEDVEIGKCLENVGVIAGDSRDKLGRGRFFPFVPEHHLIPGHVPKDFWYWNYIYYPSKEGMDCCSDSAVSFHYVSPNMMYVLEYLIYHLRPYGITSHLEQIEDIDEKSLEKNDTKCGIAKNQTTGRIVGGTVVDITLHPWLVMVVQNQDLLCAGALVNSHFFITAAHCFSSRTKLSELKAYLGVSRNPPHLNPTPYTTVDISKITQHPNYISAKLENDISVVQLQTKVTFNTGIFPICLPPPDLVLDEQNAVLAGWGDTTEDGYQSDSLQEIVMPIVSFEECNYVLRHPFLRETNLCAGHLMGGRDACQGDSGSPLIWAENNTWVAVGLVSWGEGCGRVGVYGVYTRVSSYAIWIESVIDVNNITEQAANTSVETKSPVENSSLAQTSSSADNEIQTVLIVKVCREIRELSVIAVVEICGKNCLKFLCCGVAIGCRWIITAAACVTNNGKFSNLRIVHGIHDLSTLSANSKQLLAIQKLIVTPNKAKHNLALLRTADSLLSSACLPPISLTAETFSQGKLTAVGWGRTSTDGRVSSVLKEVELPIVSNQKCAKIYPAATHKGILCAGGFGDFGGPLLWLNPDDGMQYVVGIASFLSPSGCGKNGIPVVRVRFKVATQIP</sequence>
<dbReference type="EC" id="2.4.1.122" evidence="6"/>
<evidence type="ECO:0000256" key="23">
    <source>
        <dbReference type="ARBA" id="ARBA00042009"/>
    </source>
</evidence>
<evidence type="ECO:0000256" key="8">
    <source>
        <dbReference type="ARBA" id="ARBA00022676"/>
    </source>
</evidence>
<feature type="domain" description="Peptidase S1" evidence="27">
    <location>
        <begin position="297"/>
        <end position="530"/>
    </location>
</feature>
<evidence type="ECO:0000256" key="17">
    <source>
        <dbReference type="ARBA" id="ARBA00023136"/>
    </source>
</evidence>
<dbReference type="GO" id="GO:0030145">
    <property type="term" value="F:manganese ion binding"/>
    <property type="evidence" value="ECO:0007669"/>
    <property type="project" value="UniProtKB-ARBA"/>
</dbReference>
<keyword evidence="29" id="KW-1185">Reference proteome</keyword>
<dbReference type="InterPro" id="IPR001254">
    <property type="entry name" value="Trypsin_dom"/>
</dbReference>
<dbReference type="Gene3D" id="3.90.550.50">
    <property type="match status" value="1"/>
</dbReference>
<comment type="subunit">
    <text evidence="5">Homodimer; disulfide-linked.</text>
</comment>
<dbReference type="InterPro" id="IPR018114">
    <property type="entry name" value="TRYPSIN_HIS"/>
</dbReference>
<evidence type="ECO:0000256" key="6">
    <source>
        <dbReference type="ARBA" id="ARBA00012557"/>
    </source>
</evidence>
<keyword evidence="20" id="KW-0464">Manganese</keyword>
<reference evidence="29" key="1">
    <citation type="submission" date="2011-05" db="EMBL/GenBank/DDBJ databases">
        <authorList>
            <person name="Richards S.R."/>
            <person name="Qu J."/>
            <person name="Jiang H."/>
            <person name="Jhangiani S.N."/>
            <person name="Agravi P."/>
            <person name="Goodspeed R."/>
            <person name="Gross S."/>
            <person name="Mandapat C."/>
            <person name="Jackson L."/>
            <person name="Mathew T."/>
            <person name="Pu L."/>
            <person name="Thornton R."/>
            <person name="Saada N."/>
            <person name="Wilczek-Boney K.B."/>
            <person name="Lee S."/>
            <person name="Kovar C."/>
            <person name="Wu Y."/>
            <person name="Scherer S.E."/>
            <person name="Worley K.C."/>
            <person name="Muzny D.M."/>
            <person name="Gibbs R."/>
        </authorList>
    </citation>
    <scope>NUCLEOTIDE SEQUENCE</scope>
    <source>
        <strain evidence="29">Brora</strain>
    </source>
</reference>
<dbReference type="InterPro" id="IPR026050">
    <property type="entry name" value="C1GALT1/C1GALT1_chp1"/>
</dbReference>
<evidence type="ECO:0000256" key="10">
    <source>
        <dbReference type="ARBA" id="ARBA00022692"/>
    </source>
</evidence>
<evidence type="ECO:0000256" key="3">
    <source>
        <dbReference type="ARBA" id="ARBA00004922"/>
    </source>
</evidence>
<evidence type="ECO:0000313" key="28">
    <source>
        <dbReference type="EnsemblMetazoa" id="SMAR014410-PA"/>
    </source>
</evidence>
<keyword evidence="7 26" id="KW-0645">Protease</keyword>
<reference evidence="28" key="2">
    <citation type="submission" date="2015-02" db="UniProtKB">
        <authorList>
            <consortium name="EnsemblMetazoa"/>
        </authorList>
    </citation>
    <scope>IDENTIFICATION</scope>
</reference>
<dbReference type="CDD" id="cd00190">
    <property type="entry name" value="Tryp_SPc"/>
    <property type="match status" value="1"/>
</dbReference>
<dbReference type="HOGENOM" id="CLU_355778_0_0_1"/>
<dbReference type="Proteomes" id="UP000014500">
    <property type="component" value="Unassembled WGS sequence"/>
</dbReference>
<dbReference type="EnsemblMetazoa" id="SMAR014410-RA">
    <property type="protein sequence ID" value="SMAR014410-PA"/>
    <property type="gene ID" value="SMAR014410"/>
</dbReference>
<protein>
    <recommendedName>
        <fullName evidence="21">Glycoprotein-N-acetylgalactosamine 3-beta-galactosyltransferase 1</fullName>
        <ecNumber evidence="6">2.4.1.122</ecNumber>
    </recommendedName>
    <alternativeName>
        <fullName evidence="23">Core 1 O-glycan T-synthase</fullName>
    </alternativeName>
    <alternativeName>
        <fullName evidence="24">Core 1 UDP-galactose:N-acetylgalactosamine-alpha-R beta 1,3-galactosyltransferase 1</fullName>
    </alternativeName>
    <alternativeName>
        <fullName evidence="22">Core 1 beta1,3-galactosyltransferase 1</fullName>
    </alternativeName>
</protein>
<dbReference type="eggNOG" id="KOG3627">
    <property type="taxonomic scope" value="Eukaryota"/>
</dbReference>
<dbReference type="InterPro" id="IPR043504">
    <property type="entry name" value="Peptidase_S1_PA_chymotrypsin"/>
</dbReference>
<keyword evidence="12" id="KW-0547">Nucleotide-binding</keyword>
<dbReference type="PROSITE" id="PS50240">
    <property type="entry name" value="TRYPSIN_DOM"/>
    <property type="match status" value="2"/>
</dbReference>
<dbReference type="Pfam" id="PF00089">
    <property type="entry name" value="Trypsin"/>
    <property type="match status" value="2"/>
</dbReference>
<dbReference type="InterPro" id="IPR009003">
    <property type="entry name" value="Peptidase_S1_PA"/>
</dbReference>
<dbReference type="SUPFAM" id="SSF50494">
    <property type="entry name" value="Trypsin-like serine proteases"/>
    <property type="match status" value="2"/>
</dbReference>
<keyword evidence="19" id="KW-0325">Glycoprotein</keyword>
<dbReference type="PRINTS" id="PR00722">
    <property type="entry name" value="CHYMOTRYPSIN"/>
</dbReference>
<dbReference type="GO" id="GO:0016263">
    <property type="term" value="F:glycoprotein-N-acetylgalactosamine 3-beta-galactosyltransferase activity"/>
    <property type="evidence" value="ECO:0007669"/>
    <property type="project" value="UniProtKB-EC"/>
</dbReference>
<accession>T1JKN0</accession>
<evidence type="ECO:0000256" key="15">
    <source>
        <dbReference type="ARBA" id="ARBA00022968"/>
    </source>
</evidence>
<keyword evidence="9" id="KW-0808">Transferase</keyword>
<dbReference type="AlphaFoldDB" id="T1JKN0"/>
<dbReference type="UniPathway" id="UPA00378"/>
<dbReference type="Pfam" id="PF02434">
    <property type="entry name" value="Fringe"/>
    <property type="match status" value="1"/>
</dbReference>
<dbReference type="eggNOG" id="KOG2246">
    <property type="taxonomic scope" value="Eukaryota"/>
</dbReference>
<evidence type="ECO:0000256" key="12">
    <source>
        <dbReference type="ARBA" id="ARBA00022741"/>
    </source>
</evidence>
<evidence type="ECO:0000256" key="26">
    <source>
        <dbReference type="RuleBase" id="RU363034"/>
    </source>
</evidence>
<name>T1JKN0_STRMM</name>